<dbReference type="Pfam" id="PF01329">
    <property type="entry name" value="Pterin_4a"/>
    <property type="match status" value="1"/>
</dbReference>
<dbReference type="GO" id="GO:0006729">
    <property type="term" value="P:tetrahydrobiopterin biosynthetic process"/>
    <property type="evidence" value="ECO:0007669"/>
    <property type="project" value="InterPro"/>
</dbReference>
<sequence length="346" mass="38691">MHEDGRTKVVFRLTQLYSYDPVWPERRDLLQGLCGVPPPSPTSYTYSTYVRIELFKACKANRSPSFLFCHRLSTAPCLHVGSLDEPHRLALAALPADLHISSSKSPKISTMVFPPRPGGGRLSTLVEQYVCMSRVLLMYEHLYRAGVPSLVHRALQIPRPSSTTRVRSDATLSVRTTTSHATPSASARNIAGGAASSIVFSANQPTDLPDRVSKLTAWAVSPSNMGITRQFTFPSFSAAWHFMSRVADKCKTKKHHPSWHNLYNQVTIEWTTHKPQGLSINDVEMAEFCDRTADEIGLKTDTCSSATTSSQSWHGRGDHIVTQKRAMHIPSEAIALKLRRRFRHRR</sequence>
<dbReference type="PANTHER" id="PTHR12599:SF0">
    <property type="entry name" value="PTERIN-4-ALPHA-CARBINOLAMINE DEHYDRATASE"/>
    <property type="match status" value="1"/>
</dbReference>
<keyword evidence="7" id="KW-1185">Reference proteome</keyword>
<accession>A0A9P4K6E9</accession>
<evidence type="ECO:0000256" key="5">
    <source>
        <dbReference type="ARBA" id="ARBA00030497"/>
    </source>
</evidence>
<dbReference type="Proteomes" id="UP000800093">
    <property type="component" value="Unassembled WGS sequence"/>
</dbReference>
<dbReference type="PANTHER" id="PTHR12599">
    <property type="entry name" value="PTERIN-4-ALPHA-CARBINOLAMINE DEHYDRATASE"/>
    <property type="match status" value="1"/>
</dbReference>
<dbReference type="AlphaFoldDB" id="A0A9P4K6E9"/>
<protein>
    <recommendedName>
        <fullName evidence="3">4a-hydroxytetrahydrobiopterin dehydratase</fullName>
        <ecNumber evidence="3">4.2.1.96</ecNumber>
    </recommendedName>
    <alternativeName>
        <fullName evidence="5">4-alpha-hydroxy-tetrahydropterin dehydratase</fullName>
    </alternativeName>
</protein>
<dbReference type="OrthoDB" id="277398at2759"/>
<organism evidence="6 7">
    <name type="scientific">Lojkania enalia</name>
    <dbReference type="NCBI Taxonomy" id="147567"/>
    <lineage>
        <taxon>Eukaryota</taxon>
        <taxon>Fungi</taxon>
        <taxon>Dikarya</taxon>
        <taxon>Ascomycota</taxon>
        <taxon>Pezizomycotina</taxon>
        <taxon>Dothideomycetes</taxon>
        <taxon>Pleosporomycetidae</taxon>
        <taxon>Pleosporales</taxon>
        <taxon>Pleosporales incertae sedis</taxon>
        <taxon>Lojkania</taxon>
    </lineage>
</organism>
<evidence type="ECO:0000256" key="2">
    <source>
        <dbReference type="ARBA" id="ARBA00006472"/>
    </source>
</evidence>
<comment type="catalytic activity">
    <reaction evidence="1">
        <text>(4aS,6R)-4a-hydroxy-L-erythro-5,6,7,8-tetrahydrobiopterin = (6R)-L-erythro-6,7-dihydrobiopterin + H2O</text>
        <dbReference type="Rhea" id="RHEA:11920"/>
        <dbReference type="ChEBI" id="CHEBI:15377"/>
        <dbReference type="ChEBI" id="CHEBI:15642"/>
        <dbReference type="ChEBI" id="CHEBI:43120"/>
        <dbReference type="EC" id="4.2.1.96"/>
    </reaction>
</comment>
<evidence type="ECO:0000256" key="1">
    <source>
        <dbReference type="ARBA" id="ARBA00001554"/>
    </source>
</evidence>
<name>A0A9P4K6E9_9PLEO</name>
<dbReference type="GO" id="GO:0008124">
    <property type="term" value="F:4-alpha-hydroxytetrahydrobiopterin dehydratase activity"/>
    <property type="evidence" value="ECO:0007669"/>
    <property type="project" value="UniProtKB-EC"/>
</dbReference>
<evidence type="ECO:0000256" key="4">
    <source>
        <dbReference type="ARBA" id="ARBA00023239"/>
    </source>
</evidence>
<evidence type="ECO:0000256" key="3">
    <source>
        <dbReference type="ARBA" id="ARBA00013252"/>
    </source>
</evidence>
<dbReference type="SUPFAM" id="SSF55248">
    <property type="entry name" value="PCD-like"/>
    <property type="match status" value="1"/>
</dbReference>
<dbReference type="Gene3D" id="3.30.1360.20">
    <property type="entry name" value="Transcriptional coactivator/pterin dehydratase"/>
    <property type="match status" value="1"/>
</dbReference>
<comment type="caution">
    <text evidence="6">The sequence shown here is derived from an EMBL/GenBank/DDBJ whole genome shotgun (WGS) entry which is preliminary data.</text>
</comment>
<dbReference type="InterPro" id="IPR001533">
    <property type="entry name" value="Pterin_deHydtase"/>
</dbReference>
<dbReference type="InterPro" id="IPR036428">
    <property type="entry name" value="PCD_sf"/>
</dbReference>
<evidence type="ECO:0000313" key="7">
    <source>
        <dbReference type="Proteomes" id="UP000800093"/>
    </source>
</evidence>
<comment type="similarity">
    <text evidence="2">Belongs to the pterin-4-alpha-carbinolamine dehydratase family.</text>
</comment>
<keyword evidence="4" id="KW-0456">Lyase</keyword>
<reference evidence="7" key="1">
    <citation type="journal article" date="2020" name="Stud. Mycol.">
        <title>101 Dothideomycetes genomes: A test case for predicting lifestyles and emergence of pathogens.</title>
        <authorList>
            <person name="Haridas S."/>
            <person name="Albert R."/>
            <person name="Binder M."/>
            <person name="Bloem J."/>
            <person name="LaButti K."/>
            <person name="Salamov A."/>
            <person name="Andreopoulos B."/>
            <person name="Baker S."/>
            <person name="Barry K."/>
            <person name="Bills G."/>
            <person name="Bluhm B."/>
            <person name="Cannon C."/>
            <person name="Castanera R."/>
            <person name="Culley D."/>
            <person name="Daum C."/>
            <person name="Ezra D."/>
            <person name="Gonzalez J."/>
            <person name="Henrissat B."/>
            <person name="Kuo A."/>
            <person name="Liang C."/>
            <person name="Lipzen A."/>
            <person name="Lutzoni F."/>
            <person name="Magnuson J."/>
            <person name="Mondo S."/>
            <person name="Nolan M."/>
            <person name="Ohm R."/>
            <person name="Pangilinan J."/>
            <person name="Park H.-J."/>
            <person name="Ramirez L."/>
            <person name="Alfaro M."/>
            <person name="Sun H."/>
            <person name="Tritt A."/>
            <person name="Yoshinaga Y."/>
            <person name="Zwiers L.-H."/>
            <person name="Turgeon B."/>
            <person name="Goodwin S."/>
            <person name="Spatafora J."/>
            <person name="Crous P."/>
            <person name="Grigoriev I."/>
        </authorList>
    </citation>
    <scope>NUCLEOTIDE SEQUENCE [LARGE SCALE GENOMIC DNA]</scope>
    <source>
        <strain evidence="7">CBS 304.66</strain>
    </source>
</reference>
<dbReference type="EMBL" id="ML986640">
    <property type="protein sequence ID" value="KAF2262475.1"/>
    <property type="molecule type" value="Genomic_DNA"/>
</dbReference>
<proteinExistence type="inferred from homology"/>
<dbReference type="CDD" id="cd00488">
    <property type="entry name" value="PCD_DCoH"/>
    <property type="match status" value="1"/>
</dbReference>
<evidence type="ECO:0000313" key="6">
    <source>
        <dbReference type="EMBL" id="KAF2262475.1"/>
    </source>
</evidence>
<dbReference type="EC" id="4.2.1.96" evidence="3"/>
<gene>
    <name evidence="6" type="ORF">CC78DRAFT_318308</name>
</gene>